<dbReference type="KEGG" id="wma:WM2015_999"/>
<evidence type="ECO:0000313" key="1">
    <source>
        <dbReference type="EMBL" id="AKS41376.1"/>
    </source>
</evidence>
<sequence length="1150" mass="131487">MPLPPPTAPRARELPKDIFVNRGSTIKWVNDLYRKVSQSRSSELALILGKGGEGKTTLKQYLVNKVLIKNTDFRKPLIVDVDLKDLTPNQTPDAVELLVRIRNKLTQEGLALPLFDFAIHALWSDAQRSEGEAKLDKRNLKLELEEGIVEVGRDVIAEFIENGENVSIKLLRFGLKQLNERLYRRRKLQARSQDHFDFIESLLKEQIIDKEKLEKRLPEILADDIEFLLSNWGAKKARTLVVVFDEFERVFDGHERIPSDTLRRIDNAINLIVATLRTRTLSIIFSRRAPNWGETSKEWEAYLSKQTRKLHGIPLQDAREWVRCDVDDDLLVPVILANAGEDTDGAEHYYALLIRYQLEHIVPRIKRGERIDVRSLDIRDRAFDDRKREIISRVLRDYDRRLRAVIEEFCYVDYFNEALFNEVIGQIGASGKRSKFSALTSLSVIRERGNGFYEVTPAVADIIRSSVPEEEGRRIYERLLESLNRLIEVPYSGKFSYQNVQAVSMAVSIAFRVDHDRAIEIARKAGSHSASAGYARQLIDICDELRDRLLLSGDLNDRRDQSLLALRASLDLSLGDNRLAFELISKHENGDIKLRAVDVRWMILLARSFEDAERVFNAFEAAIRAARGGVRSQYVSLVRAMIKKSPTSDIQDKYIELLFEIDEHVDSWVLRSMIRRASGFEEAWRLVLDHSFIKMDHKHVGFLMQKYETREDLENIKELMSEHGVQLNQVHRNILFQKRSIVDPDDVFQGFEDERRKRRNIVSYTQEINVSSNFEEAHELFVSMIEEGIVPDYRAIGTLAEKVGDPEDRRAFLDSIDSFADRGNWVQFQALLHQVDDLRECLDAVQELLAFGVEMKLGFAKRIGDACQRYARGPEVSFDEISQHRLRFDSLCERFDAAEGALEEWDQRILVVLKRDDVARNYFAEYLKPLGVQLRAQALRRMMLAETDFDSAMQWVVALRGSDSTIAPDVVTSLAKKCRDWSDSKQVLELAEQQLVPVAGLVSAILRAQSEDPLAVQNSIKRLMDRFDREPLEAALQEPGAIRAMIVWSQSPDMLDAVIDLARKLDIAPTASVIVRIAELSQALTEFAHRMRRLPPPDGVFSPRIATALVPLLGATLDGSDLHALAGLWGMSKEDIRVSLEIGREKILGS</sequence>
<proteinExistence type="predicted"/>
<dbReference type="InterPro" id="IPR027417">
    <property type="entry name" value="P-loop_NTPase"/>
</dbReference>
<dbReference type="Proteomes" id="UP000066624">
    <property type="component" value="Chromosome"/>
</dbReference>
<protein>
    <submittedName>
        <fullName evidence="1">Uncharacterized protein</fullName>
    </submittedName>
</protein>
<keyword evidence="2" id="KW-1185">Reference proteome</keyword>
<dbReference type="STRING" id="1579979.WM2015_999"/>
<gene>
    <name evidence="1" type="ORF">WM2015_999</name>
</gene>
<evidence type="ECO:0000313" key="2">
    <source>
        <dbReference type="Proteomes" id="UP000066624"/>
    </source>
</evidence>
<organism evidence="1 2">
    <name type="scientific">Wenzhouxiangella marina</name>
    <dbReference type="NCBI Taxonomy" id="1579979"/>
    <lineage>
        <taxon>Bacteria</taxon>
        <taxon>Pseudomonadati</taxon>
        <taxon>Pseudomonadota</taxon>
        <taxon>Gammaproteobacteria</taxon>
        <taxon>Chromatiales</taxon>
        <taxon>Wenzhouxiangellaceae</taxon>
        <taxon>Wenzhouxiangella</taxon>
    </lineage>
</organism>
<dbReference type="SUPFAM" id="SSF52540">
    <property type="entry name" value="P-loop containing nucleoside triphosphate hydrolases"/>
    <property type="match status" value="1"/>
</dbReference>
<reference evidence="1 2" key="1">
    <citation type="submission" date="2015-07" db="EMBL/GenBank/DDBJ databases">
        <authorList>
            <person name="Noorani M."/>
        </authorList>
    </citation>
    <scope>NUCLEOTIDE SEQUENCE [LARGE SCALE GENOMIC DNA]</scope>
    <source>
        <strain evidence="1 2">KCTC 42284</strain>
    </source>
</reference>
<dbReference type="AlphaFoldDB" id="A0A0K0XUT0"/>
<name>A0A0K0XUT0_9GAMM</name>
<accession>A0A0K0XUT0</accession>
<dbReference type="EMBL" id="CP012154">
    <property type="protein sequence ID" value="AKS41376.1"/>
    <property type="molecule type" value="Genomic_DNA"/>
</dbReference>